<evidence type="ECO:0000313" key="2">
    <source>
        <dbReference type="Proteomes" id="UP000568877"/>
    </source>
</evidence>
<protein>
    <submittedName>
        <fullName evidence="1">Uncharacterized protein</fullName>
    </submittedName>
</protein>
<accession>A0A6V8PN19</accession>
<reference evidence="1 2" key="1">
    <citation type="journal article" date="2020" name="Front. Microbiol.">
        <title>Single-cell genomics of novel Actinobacteria with the Wood-Ljungdahl pathway discovered in a serpentinizing system.</title>
        <authorList>
            <person name="Merino N."/>
            <person name="Kawai M."/>
            <person name="Boyd E.S."/>
            <person name="Colman D.R."/>
            <person name="McGlynn S.E."/>
            <person name="Nealson K.H."/>
            <person name="Kurokawa K."/>
            <person name="Hongoh Y."/>
        </authorList>
    </citation>
    <scope>NUCLEOTIDE SEQUENCE [LARGE SCALE GENOMIC DNA]</scope>
    <source>
        <strain evidence="1 2">S42</strain>
    </source>
</reference>
<dbReference type="EMBL" id="BLSA01000051">
    <property type="protein sequence ID" value="GFP32271.1"/>
    <property type="molecule type" value="Genomic_DNA"/>
</dbReference>
<gene>
    <name evidence="1" type="ORF">HKBW3S42_00577</name>
</gene>
<organism evidence="1 2">
    <name type="scientific">Candidatus Hakubella thermalkaliphila</name>
    <dbReference type="NCBI Taxonomy" id="2754717"/>
    <lineage>
        <taxon>Bacteria</taxon>
        <taxon>Bacillati</taxon>
        <taxon>Actinomycetota</taxon>
        <taxon>Actinomycetota incertae sedis</taxon>
        <taxon>Candidatus Hakubellales</taxon>
        <taxon>Candidatus Hakubellaceae</taxon>
        <taxon>Candidatus Hakubella</taxon>
    </lineage>
</organism>
<name>A0A6V8PN19_9ACTN</name>
<dbReference type="AlphaFoldDB" id="A0A6V8PN19"/>
<dbReference type="Proteomes" id="UP000568877">
    <property type="component" value="Unassembled WGS sequence"/>
</dbReference>
<sequence length="117" mass="13319">MSSEPSGERLIPWWRDRRVDLNGRSVRTVPVTKDRSIGVPSIVTRISRFLVEILEGKSFGNQEDASPKEGFLHSVRSTPPGVDEIGWYHEDSPLVPRQSNCLGERIFVFKSDSRRKP</sequence>
<proteinExistence type="predicted"/>
<comment type="caution">
    <text evidence="1">The sequence shown here is derived from an EMBL/GenBank/DDBJ whole genome shotgun (WGS) entry which is preliminary data.</text>
</comment>
<evidence type="ECO:0000313" key="1">
    <source>
        <dbReference type="EMBL" id="GFP32271.1"/>
    </source>
</evidence>